<dbReference type="RefSeq" id="XP_004510388.1">
    <property type="nucleotide sequence ID" value="XM_004510331.3"/>
</dbReference>
<evidence type="ECO:0000313" key="3">
    <source>
        <dbReference type="RefSeq" id="XP_004510386.1"/>
    </source>
</evidence>
<dbReference type="InterPro" id="IPR053197">
    <property type="entry name" value="F-box_SCFL_complex_component"/>
</dbReference>
<reference evidence="3 4" key="2">
    <citation type="submission" date="2025-04" db="UniProtKB">
        <authorList>
            <consortium name="RefSeq"/>
        </authorList>
    </citation>
    <scope>IDENTIFICATION</scope>
    <source>
        <tissue evidence="3 4">Etiolated seedlings</tissue>
    </source>
</reference>
<evidence type="ECO:0000313" key="5">
    <source>
        <dbReference type="RefSeq" id="XP_004510388.1"/>
    </source>
</evidence>
<dbReference type="InterPro" id="IPR001810">
    <property type="entry name" value="F-box_dom"/>
</dbReference>
<dbReference type="SUPFAM" id="SSF52047">
    <property type="entry name" value="RNI-like"/>
    <property type="match status" value="1"/>
</dbReference>
<dbReference type="GeneID" id="101511282"/>
<dbReference type="SUPFAM" id="SSF81383">
    <property type="entry name" value="F-box domain"/>
    <property type="match status" value="1"/>
</dbReference>
<dbReference type="InterPro" id="IPR032675">
    <property type="entry name" value="LRR_dom_sf"/>
</dbReference>
<reference evidence="2" key="1">
    <citation type="journal article" date="2013" name="Nat. Biotechnol.">
        <title>Draft genome sequence of chickpea (Cicer arietinum) provides a resource for trait improvement.</title>
        <authorList>
            <person name="Varshney R.K."/>
            <person name="Song C."/>
            <person name="Saxena R.K."/>
            <person name="Azam S."/>
            <person name="Yu S."/>
            <person name="Sharpe A.G."/>
            <person name="Cannon S."/>
            <person name="Baek J."/>
            <person name="Rosen B.D."/>
            <person name="Tar'an B."/>
            <person name="Millan T."/>
            <person name="Zhang X."/>
            <person name="Ramsay L.D."/>
            <person name="Iwata A."/>
            <person name="Wang Y."/>
            <person name="Nelson W."/>
            <person name="Farmer A.D."/>
            <person name="Gaur P.M."/>
            <person name="Soderlund C."/>
            <person name="Penmetsa R.V."/>
            <person name="Xu C."/>
            <person name="Bharti A.K."/>
            <person name="He W."/>
            <person name="Winter P."/>
            <person name="Zhao S."/>
            <person name="Hane J.K."/>
            <person name="Carrasquilla-Garcia N."/>
            <person name="Condie J.A."/>
            <person name="Upadhyaya H.D."/>
            <person name="Luo M.C."/>
            <person name="Thudi M."/>
            <person name="Gowda C.L."/>
            <person name="Singh N.P."/>
            <person name="Lichtenzveig J."/>
            <person name="Gali K.K."/>
            <person name="Rubio J."/>
            <person name="Nadarajan N."/>
            <person name="Dolezel J."/>
            <person name="Bansal K.C."/>
            <person name="Xu X."/>
            <person name="Edwards D."/>
            <person name="Zhang G."/>
            <person name="Kahl G."/>
            <person name="Gil J."/>
            <person name="Singh K.B."/>
            <person name="Datta S.K."/>
            <person name="Jackson S.A."/>
            <person name="Wang J."/>
            <person name="Cook D.R."/>
        </authorList>
    </citation>
    <scope>NUCLEOTIDE SEQUENCE [LARGE SCALE GENOMIC DNA]</scope>
    <source>
        <strain evidence="2">cv. CDC Frontier</strain>
    </source>
</reference>
<dbReference type="PaxDb" id="3827-XP_004510386.1"/>
<gene>
    <name evidence="3 4 5" type="primary">LOC101511282</name>
</gene>
<protein>
    <submittedName>
        <fullName evidence="3 4">FBD-associated F-box protein At5g22720</fullName>
    </submittedName>
</protein>
<feature type="domain" description="F-box" evidence="1">
    <location>
        <begin position="35"/>
        <end position="88"/>
    </location>
</feature>
<organism evidence="2 3">
    <name type="scientific">Cicer arietinum</name>
    <name type="common">Chickpea</name>
    <name type="synonym">Garbanzo</name>
    <dbReference type="NCBI Taxonomy" id="3827"/>
    <lineage>
        <taxon>Eukaryota</taxon>
        <taxon>Viridiplantae</taxon>
        <taxon>Streptophyta</taxon>
        <taxon>Embryophyta</taxon>
        <taxon>Tracheophyta</taxon>
        <taxon>Spermatophyta</taxon>
        <taxon>Magnoliopsida</taxon>
        <taxon>eudicotyledons</taxon>
        <taxon>Gunneridae</taxon>
        <taxon>Pentapetalae</taxon>
        <taxon>rosids</taxon>
        <taxon>fabids</taxon>
        <taxon>Fabales</taxon>
        <taxon>Fabaceae</taxon>
        <taxon>Papilionoideae</taxon>
        <taxon>50 kb inversion clade</taxon>
        <taxon>NPAAA clade</taxon>
        <taxon>Hologalegina</taxon>
        <taxon>IRL clade</taxon>
        <taxon>Cicereae</taxon>
        <taxon>Cicer</taxon>
    </lineage>
</organism>
<evidence type="ECO:0000313" key="4">
    <source>
        <dbReference type="RefSeq" id="XP_004510387.1"/>
    </source>
</evidence>
<dbReference type="OrthoDB" id="612216at2759"/>
<dbReference type="PANTHER" id="PTHR34223:SF51">
    <property type="entry name" value="OS06G0556300 PROTEIN"/>
    <property type="match status" value="1"/>
</dbReference>
<dbReference type="InterPro" id="IPR053781">
    <property type="entry name" value="F-box_AtFBL13-like"/>
</dbReference>
<dbReference type="InterPro" id="IPR036047">
    <property type="entry name" value="F-box-like_dom_sf"/>
</dbReference>
<dbReference type="Pfam" id="PF00646">
    <property type="entry name" value="F-box"/>
    <property type="match status" value="1"/>
</dbReference>
<accession>A0A1S2YV33</accession>
<dbReference type="eggNOG" id="ENOG502SQNS">
    <property type="taxonomic scope" value="Eukaryota"/>
</dbReference>
<sequence>MQETNFLEFIPVIKRSKETSLATQNVYNCVAAGHRDRLGDMPDSLIHHILSYMETRDAVRTCALSKRWRYVWTSVPFLHFSSRSFTRLVDFKKFVLWVLSHRDNSNVKVLIYNRFGVDYATDQYLLYKVIEYAASHGVEEIRINLRAKTTGCPPIAIPLPLFTCQSLKKLELKQCHPTNVLSLLRFKSLDMLHLDHFPMFPTAADFSNPFASLAELFGFTTLTTLHLNDFTLCFTGMERLDPFANCVNLKNLHLSEMCFKSDLSPKDFVISAPQLCNLSLVFNRFRCKILVASPQLLNFTYLYTTPSAFFEFSLPSLDGFAIDIHELAGRMENYLWKPKEKNFYGLVNMLREHQKAEAVKLSFGTVAVSCGAAELIKPECLCYSRWKSLSFEVGSTYKIFIDNLDHLTAYFRNCSQRQDADFEIVNI</sequence>
<dbReference type="SMART" id="SM00256">
    <property type="entry name" value="FBOX"/>
    <property type="match status" value="1"/>
</dbReference>
<dbReference type="Gene3D" id="1.20.1280.50">
    <property type="match status" value="1"/>
</dbReference>
<keyword evidence="2" id="KW-1185">Reference proteome</keyword>
<name>A0A1S2YV33_CICAR</name>
<dbReference type="KEGG" id="cam:101511282"/>
<dbReference type="Gene3D" id="3.80.10.10">
    <property type="entry name" value="Ribonuclease Inhibitor"/>
    <property type="match status" value="1"/>
</dbReference>
<dbReference type="PROSITE" id="PS50181">
    <property type="entry name" value="FBOX"/>
    <property type="match status" value="1"/>
</dbReference>
<dbReference type="CDD" id="cd22160">
    <property type="entry name" value="F-box_AtFBL13-like"/>
    <property type="match status" value="1"/>
</dbReference>
<dbReference type="PANTHER" id="PTHR34223">
    <property type="entry name" value="OS11G0201299 PROTEIN"/>
    <property type="match status" value="1"/>
</dbReference>
<dbReference type="Proteomes" id="UP000087171">
    <property type="component" value="Chromosome Ca7"/>
</dbReference>
<dbReference type="AlphaFoldDB" id="A0A1S2YV33"/>
<evidence type="ECO:0000259" key="1">
    <source>
        <dbReference type="PROSITE" id="PS50181"/>
    </source>
</evidence>
<evidence type="ECO:0000313" key="2">
    <source>
        <dbReference type="Proteomes" id="UP000087171"/>
    </source>
</evidence>
<proteinExistence type="predicted"/>
<dbReference type="RefSeq" id="XP_004510387.1">
    <property type="nucleotide sequence ID" value="XM_004510330.3"/>
</dbReference>
<dbReference type="RefSeq" id="XP_004510386.1">
    <property type="nucleotide sequence ID" value="XM_004510329.3"/>
</dbReference>